<feature type="transmembrane region" description="Helical" evidence="6">
    <location>
        <begin position="690"/>
        <end position="713"/>
    </location>
</feature>
<feature type="transmembrane region" description="Helical" evidence="6">
    <location>
        <begin position="327"/>
        <end position="356"/>
    </location>
</feature>
<dbReference type="EMBL" id="NOXU01000030">
    <property type="protein sequence ID" value="OYQ33608.1"/>
    <property type="molecule type" value="Genomic_DNA"/>
</dbReference>
<dbReference type="OrthoDB" id="127188at2"/>
<evidence type="ECO:0000256" key="5">
    <source>
        <dbReference type="ARBA" id="ARBA00023136"/>
    </source>
</evidence>
<dbReference type="RefSeq" id="WP_094457050.1">
    <property type="nucleotide sequence ID" value="NZ_NOXU01000030.1"/>
</dbReference>
<feature type="transmembrane region" description="Helical" evidence="6">
    <location>
        <begin position="424"/>
        <end position="445"/>
    </location>
</feature>
<evidence type="ECO:0000259" key="7">
    <source>
        <dbReference type="Pfam" id="PF02687"/>
    </source>
</evidence>
<feature type="transmembrane region" description="Helical" evidence="6">
    <location>
        <begin position="777"/>
        <end position="803"/>
    </location>
</feature>
<feature type="transmembrane region" description="Helical" evidence="6">
    <location>
        <begin position="21"/>
        <end position="41"/>
    </location>
</feature>
<feature type="domain" description="ABC3 transporter permease C-terminal" evidence="7">
    <location>
        <begin position="693"/>
        <end position="801"/>
    </location>
</feature>
<sequence>MLRNWILVAVRNLMRHKLYTAINVVGLAVGLAAALLIMVFVRHELSYNERFTQIDDVWRVNRTMIINDRAPEATAAISMPVGPALTQDFPEIVQAVRAARVREVVRRGGDSLYQLFTAVDPDYFSIFDWHFLAGDPATALAQPNTTVLTLATAEKLFGTSNVLDRTVELGSGVVLRVTGVIENPPLNVTHRPEALIALSTPLQSIDRTRDQWGWNWIDTYVRLAPGADARRIEAALPDFLRRNNPAAAEYERNGDRTILTLQPVRDIHTAPLNADEGTSMAMISGLLALAFLILGIAGINFVNLATARATTRAREVAMRKTLGASRALLVLQFLAESVLLTFIAGLIAVALVEILLPTFQDMMSMAIEPDYRSLASMVVIATGLSFGLGVLGGFYPALVLSGFRPAHILRGSSKGGAGAGRLRAILVVVQFAVAIALTVGTFVVLQQTRYASSQRLGFDKDNVVLLRGMDNPAALPRMQMLKQRLAADPGVVAVAGAPWVPSDTSETTSTYRRTDDGQGAAITIRTDLVDFGYFEVLGARLLAGRTFDENYGTDAVLSAADGKVIQGRTAATVLSLTAVRQLGWGDASSALGRTLLYPDDGGDVTLTVVGVVEDLQYRSARDRTVATVYQAAPDATGTLMVRVRPDTVPAVLNRIDSLWKELVPEVPVRRQFLDERIEQLYALDVRQGQLFAAFAGLAVIIACLGLFGLASFTAERRTKEIGIRKVLGASVADLVRLLVWQFSRPVLLANLIAWPVAWYGLSRWLEGFAYRIDLNPLLFLAAGGGALLIAWVTVAGQAARVAVEKPIKALRYE</sequence>
<dbReference type="GO" id="GO:0005886">
    <property type="term" value="C:plasma membrane"/>
    <property type="evidence" value="ECO:0007669"/>
    <property type="project" value="UniProtKB-SubCell"/>
</dbReference>
<keyword evidence="10" id="KW-1185">Reference proteome</keyword>
<evidence type="ECO:0000256" key="2">
    <source>
        <dbReference type="ARBA" id="ARBA00022475"/>
    </source>
</evidence>
<feature type="transmembrane region" description="Helical" evidence="6">
    <location>
        <begin position="280"/>
        <end position="306"/>
    </location>
</feature>
<comment type="caution">
    <text evidence="9">The sequence shown here is derived from an EMBL/GenBank/DDBJ whole genome shotgun (WGS) entry which is preliminary data.</text>
</comment>
<evidence type="ECO:0000313" key="10">
    <source>
        <dbReference type="Proteomes" id="UP000216998"/>
    </source>
</evidence>
<dbReference type="PANTHER" id="PTHR30572:SF18">
    <property type="entry name" value="ABC-TYPE MACROLIDE FAMILY EXPORT SYSTEM PERMEASE COMPONENT 2"/>
    <property type="match status" value="1"/>
</dbReference>
<keyword evidence="5 6" id="KW-0472">Membrane</keyword>
<dbReference type="AlphaFoldDB" id="A0A255YWN2"/>
<dbReference type="Proteomes" id="UP000216998">
    <property type="component" value="Unassembled WGS sequence"/>
</dbReference>
<dbReference type="InterPro" id="IPR025857">
    <property type="entry name" value="MacB_PCD"/>
</dbReference>
<proteinExistence type="predicted"/>
<dbReference type="PANTHER" id="PTHR30572">
    <property type="entry name" value="MEMBRANE COMPONENT OF TRANSPORTER-RELATED"/>
    <property type="match status" value="1"/>
</dbReference>
<dbReference type="InterPro" id="IPR050250">
    <property type="entry name" value="Macrolide_Exporter_MacB"/>
</dbReference>
<evidence type="ECO:0000256" key="6">
    <source>
        <dbReference type="SAM" id="Phobius"/>
    </source>
</evidence>
<dbReference type="Pfam" id="PF02687">
    <property type="entry name" value="FtsX"/>
    <property type="match status" value="2"/>
</dbReference>
<keyword evidence="2" id="KW-1003">Cell membrane</keyword>
<gene>
    <name evidence="9" type="ORF">CHU95_14620</name>
</gene>
<dbReference type="GO" id="GO:0022857">
    <property type="term" value="F:transmembrane transporter activity"/>
    <property type="evidence" value="ECO:0007669"/>
    <property type="project" value="TreeGrafter"/>
</dbReference>
<organism evidence="9 10">
    <name type="scientific">Niveispirillum lacus</name>
    <dbReference type="NCBI Taxonomy" id="1981099"/>
    <lineage>
        <taxon>Bacteria</taxon>
        <taxon>Pseudomonadati</taxon>
        <taxon>Pseudomonadota</taxon>
        <taxon>Alphaproteobacteria</taxon>
        <taxon>Rhodospirillales</taxon>
        <taxon>Azospirillaceae</taxon>
        <taxon>Niveispirillum</taxon>
    </lineage>
</organism>
<feature type="domain" description="MacB-like periplasmic core" evidence="8">
    <location>
        <begin position="432"/>
        <end position="656"/>
    </location>
</feature>
<evidence type="ECO:0008006" key="11">
    <source>
        <dbReference type="Google" id="ProtNLM"/>
    </source>
</evidence>
<accession>A0A255YWN2</accession>
<evidence type="ECO:0000256" key="1">
    <source>
        <dbReference type="ARBA" id="ARBA00004651"/>
    </source>
</evidence>
<dbReference type="Pfam" id="PF12704">
    <property type="entry name" value="MacB_PCD"/>
    <property type="match status" value="2"/>
</dbReference>
<evidence type="ECO:0000256" key="3">
    <source>
        <dbReference type="ARBA" id="ARBA00022692"/>
    </source>
</evidence>
<feature type="transmembrane region" description="Helical" evidence="6">
    <location>
        <begin position="376"/>
        <end position="403"/>
    </location>
</feature>
<reference evidence="9 10" key="1">
    <citation type="submission" date="2017-07" db="EMBL/GenBank/DDBJ databases">
        <title>Niveispirillum cyanobacteriorum sp. nov., isolated from cyanobacterial aggregates in a eutrophic lake.</title>
        <authorList>
            <person name="Cai H."/>
        </authorList>
    </citation>
    <scope>NUCLEOTIDE SEQUENCE [LARGE SCALE GENOMIC DNA]</scope>
    <source>
        <strain evidence="10">TH1-14</strain>
    </source>
</reference>
<comment type="subcellular location">
    <subcellularLocation>
        <location evidence="1">Cell membrane</location>
        <topology evidence="1">Multi-pass membrane protein</topology>
    </subcellularLocation>
</comment>
<dbReference type="InterPro" id="IPR003838">
    <property type="entry name" value="ABC3_permease_C"/>
</dbReference>
<keyword evidence="4 6" id="KW-1133">Transmembrane helix</keyword>
<feature type="transmembrane region" description="Helical" evidence="6">
    <location>
        <begin position="734"/>
        <end position="757"/>
    </location>
</feature>
<evidence type="ECO:0000313" key="9">
    <source>
        <dbReference type="EMBL" id="OYQ33608.1"/>
    </source>
</evidence>
<evidence type="ECO:0000259" key="8">
    <source>
        <dbReference type="Pfam" id="PF12704"/>
    </source>
</evidence>
<feature type="domain" description="MacB-like periplasmic core" evidence="8">
    <location>
        <begin position="20"/>
        <end position="236"/>
    </location>
</feature>
<feature type="domain" description="ABC3 transporter permease C-terminal" evidence="7">
    <location>
        <begin position="288"/>
        <end position="401"/>
    </location>
</feature>
<name>A0A255YWN2_9PROT</name>
<keyword evidence="3 6" id="KW-0812">Transmembrane</keyword>
<protein>
    <recommendedName>
        <fullName evidence="11">ABC transporter permease</fullName>
    </recommendedName>
</protein>
<evidence type="ECO:0000256" key="4">
    <source>
        <dbReference type="ARBA" id="ARBA00022989"/>
    </source>
</evidence>